<organism evidence="2 3">
    <name type="scientific">Chryseobacterium vrystaatense</name>
    <dbReference type="NCBI Taxonomy" id="307480"/>
    <lineage>
        <taxon>Bacteria</taxon>
        <taxon>Pseudomonadati</taxon>
        <taxon>Bacteroidota</taxon>
        <taxon>Flavobacteriia</taxon>
        <taxon>Flavobacteriales</taxon>
        <taxon>Weeksellaceae</taxon>
        <taxon>Chryseobacterium group</taxon>
        <taxon>Chryseobacterium</taxon>
    </lineage>
</organism>
<proteinExistence type="predicted"/>
<evidence type="ECO:0000313" key="2">
    <source>
        <dbReference type="EMBL" id="KFF27219.1"/>
    </source>
</evidence>
<evidence type="ECO:0000313" key="3">
    <source>
        <dbReference type="Proteomes" id="UP000028719"/>
    </source>
</evidence>
<reference evidence="2 3" key="1">
    <citation type="submission" date="2014-07" db="EMBL/GenBank/DDBJ databases">
        <title>Genome of Chryseobacterium vrystaatense LMG 22846.</title>
        <authorList>
            <person name="Pipes S.E."/>
            <person name="Stropko S.J."/>
            <person name="Newman J.D."/>
        </authorList>
    </citation>
    <scope>NUCLEOTIDE SEQUENCE [LARGE SCALE GENOMIC DNA]</scope>
    <source>
        <strain evidence="2 3">LMG 22846</strain>
    </source>
</reference>
<comment type="caution">
    <text evidence="2">The sequence shown here is derived from an EMBL/GenBank/DDBJ whole genome shotgun (WGS) entry which is preliminary data.</text>
</comment>
<feature type="chain" id="PRO_5045399382" evidence="1">
    <location>
        <begin position="19"/>
        <end position="181"/>
    </location>
</feature>
<gene>
    <name evidence="2" type="ORF">IW16_08160</name>
</gene>
<sequence>MKKLLLLFIILVACNLYSQNKDEELCHYFSNHLKEKPLKCINSSKLKNDDVIYQFFKWSAFKEDDLIRIEKKGKIKTIVKKKIYKGSYNQKTGEYQEPRVEILKEKKLTNEQFNRFSTLITKNNLWEKTDYNDDPICSDGGGIMVFALQKDQYLEIDNGNCSPNTEYLNQLYNELITLFNL</sequence>
<protein>
    <submittedName>
        <fullName evidence="2">Uncharacterized protein</fullName>
    </submittedName>
</protein>
<name>A0ABR4UQC8_9FLAO</name>
<dbReference type="RefSeq" id="WP_034741858.1">
    <property type="nucleotide sequence ID" value="NZ_JPRI01000002.1"/>
</dbReference>
<feature type="signal peptide" evidence="1">
    <location>
        <begin position="1"/>
        <end position="18"/>
    </location>
</feature>
<keyword evidence="3" id="KW-1185">Reference proteome</keyword>
<dbReference type="EMBL" id="JPRI01000002">
    <property type="protein sequence ID" value="KFF27219.1"/>
    <property type="molecule type" value="Genomic_DNA"/>
</dbReference>
<accession>A0ABR4UQC8</accession>
<keyword evidence="1" id="KW-0732">Signal</keyword>
<dbReference type="Proteomes" id="UP000028719">
    <property type="component" value="Unassembled WGS sequence"/>
</dbReference>
<evidence type="ECO:0000256" key="1">
    <source>
        <dbReference type="SAM" id="SignalP"/>
    </source>
</evidence>